<organism evidence="3 4">
    <name type="scientific">Aquipuribacter hungaricus</name>
    <dbReference type="NCBI Taxonomy" id="545624"/>
    <lineage>
        <taxon>Bacteria</taxon>
        <taxon>Bacillati</taxon>
        <taxon>Actinomycetota</taxon>
        <taxon>Actinomycetes</taxon>
        <taxon>Micrococcales</taxon>
        <taxon>Intrasporangiaceae</taxon>
        <taxon>Aquipuribacter</taxon>
    </lineage>
</organism>
<protein>
    <submittedName>
        <fullName evidence="3">NYN domain-containing protein</fullName>
    </submittedName>
</protein>
<evidence type="ECO:0000313" key="3">
    <source>
        <dbReference type="EMBL" id="MFC3690169.1"/>
    </source>
</evidence>
<feature type="compositionally biased region" description="Basic and acidic residues" evidence="1">
    <location>
        <begin position="1"/>
        <end position="10"/>
    </location>
</feature>
<dbReference type="EMBL" id="JBHRWW010000017">
    <property type="protein sequence ID" value="MFC3690169.1"/>
    <property type="molecule type" value="Genomic_DNA"/>
</dbReference>
<reference evidence="4" key="1">
    <citation type="journal article" date="2019" name="Int. J. Syst. Evol. Microbiol.">
        <title>The Global Catalogue of Microorganisms (GCM) 10K type strain sequencing project: providing services to taxonomists for standard genome sequencing and annotation.</title>
        <authorList>
            <consortium name="The Broad Institute Genomics Platform"/>
            <consortium name="The Broad Institute Genome Sequencing Center for Infectious Disease"/>
            <person name="Wu L."/>
            <person name="Ma J."/>
        </authorList>
    </citation>
    <scope>NUCLEOTIDE SEQUENCE [LARGE SCALE GENOMIC DNA]</scope>
    <source>
        <strain evidence="4">NCAIM B.02333</strain>
    </source>
</reference>
<feature type="domain" description="NYN" evidence="2">
    <location>
        <begin position="80"/>
        <end position="216"/>
    </location>
</feature>
<evidence type="ECO:0000259" key="2">
    <source>
        <dbReference type="Pfam" id="PF01936"/>
    </source>
</evidence>
<feature type="region of interest" description="Disordered" evidence="1">
    <location>
        <begin position="1"/>
        <end position="69"/>
    </location>
</feature>
<comment type="caution">
    <text evidence="3">The sequence shown here is derived from an EMBL/GenBank/DDBJ whole genome shotgun (WGS) entry which is preliminary data.</text>
</comment>
<proteinExistence type="predicted"/>
<dbReference type="Proteomes" id="UP001595685">
    <property type="component" value="Unassembled WGS sequence"/>
</dbReference>
<dbReference type="Pfam" id="PF01936">
    <property type="entry name" value="NYN"/>
    <property type="match status" value="1"/>
</dbReference>
<keyword evidence="4" id="KW-1185">Reference proteome</keyword>
<feature type="compositionally biased region" description="Low complexity" evidence="1">
    <location>
        <begin position="48"/>
        <end position="59"/>
    </location>
</feature>
<gene>
    <name evidence="3" type="ORF">ACFOLH_17625</name>
</gene>
<feature type="compositionally biased region" description="Gly residues" evidence="1">
    <location>
        <begin position="11"/>
        <end position="22"/>
    </location>
</feature>
<name>A0ABV7WLA2_9MICO</name>
<dbReference type="RefSeq" id="WP_340295830.1">
    <property type="nucleotide sequence ID" value="NZ_JBBEOI010000317.1"/>
</dbReference>
<dbReference type="InterPro" id="IPR021139">
    <property type="entry name" value="NYN"/>
</dbReference>
<sequence>MADGWRDVGAGDRGAGVTGDGWPGDLDGDDDAQFAADVHGDGEPEPRPAAAHAHPSAAATERPTPMFPLPAGDAPIDLLVWDAPNIDATLAQVIGAKPTAASRPRYDAIARWLVQLGDDGHEVEGAVFANVPPVNAGQMRGWVEAVRSLGFAVFARPKLADRDDVDLDMLEHVHHRARSGRLARLVVASGDGRNFLAPLEALAQDGVEVTVLSFFEVAGYAAQSPHLRFLDLEEVPGAFQHPLDRTRLDSLPPDGAWLRPTRSLREVAGGS</sequence>
<evidence type="ECO:0000313" key="4">
    <source>
        <dbReference type="Proteomes" id="UP001595685"/>
    </source>
</evidence>
<evidence type="ECO:0000256" key="1">
    <source>
        <dbReference type="SAM" id="MobiDB-lite"/>
    </source>
</evidence>
<accession>A0ABV7WLA2</accession>